<protein>
    <submittedName>
        <fullName evidence="2">NUDIX domain-containing protein</fullName>
    </submittedName>
</protein>
<dbReference type="InterPro" id="IPR015797">
    <property type="entry name" value="NUDIX_hydrolase-like_dom_sf"/>
</dbReference>
<dbReference type="RefSeq" id="WP_119410370.1">
    <property type="nucleotide sequence ID" value="NZ_CP032869.1"/>
</dbReference>
<dbReference type="KEGG" id="muh:HYN43_016370"/>
<name>A0A494VZN6_9SPHI</name>
<accession>A0A494VZN6</accession>
<dbReference type="PROSITE" id="PS51462">
    <property type="entry name" value="NUDIX"/>
    <property type="match status" value="1"/>
</dbReference>
<reference evidence="2 3" key="1">
    <citation type="submission" date="2018-10" db="EMBL/GenBank/DDBJ databases">
        <title>Genome sequencing of Mucilaginibacter sp. HYN0043.</title>
        <authorList>
            <person name="Kim M."/>
            <person name="Yi H."/>
        </authorList>
    </citation>
    <scope>NUCLEOTIDE SEQUENCE [LARGE SCALE GENOMIC DNA]</scope>
    <source>
        <strain evidence="2 3">HYN0043</strain>
    </source>
</reference>
<organism evidence="2 3">
    <name type="scientific">Mucilaginibacter celer</name>
    <dbReference type="NCBI Taxonomy" id="2305508"/>
    <lineage>
        <taxon>Bacteria</taxon>
        <taxon>Pseudomonadati</taxon>
        <taxon>Bacteroidota</taxon>
        <taxon>Sphingobacteriia</taxon>
        <taxon>Sphingobacteriales</taxon>
        <taxon>Sphingobacteriaceae</taxon>
        <taxon>Mucilaginibacter</taxon>
    </lineage>
</organism>
<sequence>MLKYSKQTRLLLAVDCIIFGFDGEVLKILLIKRGFQPEKGNWSLMGGFVQPDESLDQSANRILKQLTGLEGVYLEQLYTFGQPQRDPIERTVSVAYFALIDIHKYETQISDDYQAEWFQLKRAPKLIFDQQEMVEQARKRIRYKAAMHPILFELLPTKFTIPQLQTLYECVFNTTIDKRNFSKRVLATGLLIKLADKDKAGSKRGAYYYQLNMQNYYAKFQAFMNFIPNPDTL</sequence>
<dbReference type="PANTHER" id="PTHR43736">
    <property type="entry name" value="ADP-RIBOSE PYROPHOSPHATASE"/>
    <property type="match status" value="1"/>
</dbReference>
<proteinExistence type="predicted"/>
<dbReference type="OrthoDB" id="9786141at2"/>
<dbReference type="Pfam" id="PF00293">
    <property type="entry name" value="NUDIX"/>
    <property type="match status" value="1"/>
</dbReference>
<evidence type="ECO:0000259" key="1">
    <source>
        <dbReference type="PROSITE" id="PS51462"/>
    </source>
</evidence>
<dbReference type="InterPro" id="IPR000086">
    <property type="entry name" value="NUDIX_hydrolase_dom"/>
</dbReference>
<dbReference type="EMBL" id="CP032869">
    <property type="protein sequence ID" value="AYL96778.1"/>
    <property type="molecule type" value="Genomic_DNA"/>
</dbReference>
<dbReference type="InterPro" id="IPR036388">
    <property type="entry name" value="WH-like_DNA-bd_sf"/>
</dbReference>
<dbReference type="AlphaFoldDB" id="A0A494VZN6"/>
<evidence type="ECO:0000313" key="3">
    <source>
        <dbReference type="Proteomes" id="UP000270046"/>
    </source>
</evidence>
<dbReference type="SUPFAM" id="SSF55811">
    <property type="entry name" value="Nudix"/>
    <property type="match status" value="1"/>
</dbReference>
<dbReference type="Proteomes" id="UP000270046">
    <property type="component" value="Chromosome"/>
</dbReference>
<dbReference type="InterPro" id="IPR036390">
    <property type="entry name" value="WH_DNA-bd_sf"/>
</dbReference>
<dbReference type="Gene3D" id="3.90.79.10">
    <property type="entry name" value="Nucleoside Triphosphate Pyrophosphohydrolase"/>
    <property type="match status" value="1"/>
</dbReference>
<gene>
    <name evidence="2" type="ORF">HYN43_016370</name>
</gene>
<evidence type="ECO:0000313" key="2">
    <source>
        <dbReference type="EMBL" id="AYL96778.1"/>
    </source>
</evidence>
<dbReference type="Pfam" id="PF21906">
    <property type="entry name" value="WHD_NrtR"/>
    <property type="match status" value="1"/>
</dbReference>
<dbReference type="PANTHER" id="PTHR43736:SF4">
    <property type="entry name" value="SLR1690 PROTEIN"/>
    <property type="match status" value="1"/>
</dbReference>
<dbReference type="InterPro" id="IPR054105">
    <property type="entry name" value="WHD_NrtR"/>
</dbReference>
<keyword evidence="3" id="KW-1185">Reference proteome</keyword>
<dbReference type="SUPFAM" id="SSF46785">
    <property type="entry name" value="Winged helix' DNA-binding domain"/>
    <property type="match status" value="1"/>
</dbReference>
<dbReference type="CDD" id="cd18873">
    <property type="entry name" value="NUDIX_NadM_like"/>
    <property type="match status" value="1"/>
</dbReference>
<dbReference type="Gene3D" id="1.10.10.10">
    <property type="entry name" value="Winged helix-like DNA-binding domain superfamily/Winged helix DNA-binding domain"/>
    <property type="match status" value="1"/>
</dbReference>
<feature type="domain" description="Nudix hydrolase" evidence="1">
    <location>
        <begin position="9"/>
        <end position="148"/>
    </location>
</feature>